<sequence>MVRIISLLALAVVAAAGASWYLLRGSGAREISLRRKPSRDAEADEPVDLSFDNDYPFLFTRRGRHLIKGSPRSPRAVSDDSSADKPQETETESPLIEGAGGQPQKSKIA</sequence>
<accession>A0A2C6L088</accession>
<dbReference type="Proteomes" id="UP000221165">
    <property type="component" value="Unassembled WGS sequence"/>
</dbReference>
<dbReference type="GeneID" id="94424072"/>
<feature type="region of interest" description="Disordered" evidence="1">
    <location>
        <begin position="66"/>
        <end position="109"/>
    </location>
</feature>
<comment type="caution">
    <text evidence="2">The sequence shown here is derived from an EMBL/GenBank/DDBJ whole genome shotgun (WGS) entry which is preliminary data.</text>
</comment>
<name>A0A2C6L088_9APIC</name>
<evidence type="ECO:0000256" key="1">
    <source>
        <dbReference type="SAM" id="MobiDB-lite"/>
    </source>
</evidence>
<organism evidence="2 3">
    <name type="scientific">Cystoisospora suis</name>
    <dbReference type="NCBI Taxonomy" id="483139"/>
    <lineage>
        <taxon>Eukaryota</taxon>
        <taxon>Sar</taxon>
        <taxon>Alveolata</taxon>
        <taxon>Apicomplexa</taxon>
        <taxon>Conoidasida</taxon>
        <taxon>Coccidia</taxon>
        <taxon>Eucoccidiorida</taxon>
        <taxon>Eimeriorina</taxon>
        <taxon>Sarcocystidae</taxon>
        <taxon>Cystoisospora</taxon>
    </lineage>
</organism>
<keyword evidence="2" id="KW-0812">Transmembrane</keyword>
<dbReference type="RefSeq" id="XP_067927166.1">
    <property type="nucleotide sequence ID" value="XM_068060861.1"/>
</dbReference>
<evidence type="ECO:0000313" key="2">
    <source>
        <dbReference type="EMBL" id="PHJ25520.1"/>
    </source>
</evidence>
<protein>
    <submittedName>
        <fullName evidence="2">Transmembrane protein</fullName>
    </submittedName>
</protein>
<gene>
    <name evidence="2" type="ORF">CSUI_000628</name>
</gene>
<evidence type="ECO:0000313" key="3">
    <source>
        <dbReference type="Proteomes" id="UP000221165"/>
    </source>
</evidence>
<reference evidence="2 3" key="1">
    <citation type="journal article" date="2017" name="Int. J. Parasitol.">
        <title>The genome of the protozoan parasite Cystoisospora suis and a reverse vaccinology approach to identify vaccine candidates.</title>
        <authorList>
            <person name="Palmieri N."/>
            <person name="Shrestha A."/>
            <person name="Ruttkowski B."/>
            <person name="Beck T."/>
            <person name="Vogl C."/>
            <person name="Tomley F."/>
            <person name="Blake D.P."/>
            <person name="Joachim A."/>
        </authorList>
    </citation>
    <scope>NUCLEOTIDE SEQUENCE [LARGE SCALE GENOMIC DNA]</scope>
    <source>
        <strain evidence="2 3">Wien I</strain>
    </source>
</reference>
<dbReference type="VEuPathDB" id="ToxoDB:CSUI_000628"/>
<dbReference type="EMBL" id="MIGC01000243">
    <property type="protein sequence ID" value="PHJ25520.1"/>
    <property type="molecule type" value="Genomic_DNA"/>
</dbReference>
<keyword evidence="2" id="KW-0472">Membrane</keyword>
<keyword evidence="3" id="KW-1185">Reference proteome</keyword>
<proteinExistence type="predicted"/>
<dbReference type="AlphaFoldDB" id="A0A2C6L088"/>